<keyword evidence="1" id="KW-0812">Transmembrane</keyword>
<dbReference type="Proteomes" id="UP000235703">
    <property type="component" value="Unassembled WGS sequence"/>
</dbReference>
<reference evidence="3 4" key="1">
    <citation type="submission" date="2017-09" db="EMBL/GenBank/DDBJ databases">
        <title>Bacterial strain isolated from the female urinary microbiota.</title>
        <authorList>
            <person name="Thomas-White K."/>
            <person name="Kumar N."/>
            <person name="Forster S."/>
            <person name="Putonti C."/>
            <person name="Lawley T."/>
            <person name="Wolfe A.J."/>
        </authorList>
    </citation>
    <scope>NUCLEOTIDE SEQUENCE [LARGE SCALE GENOMIC DNA]</scope>
    <source>
        <strain evidence="3 4">UMB0680</strain>
    </source>
</reference>
<dbReference type="Pfam" id="PF07331">
    <property type="entry name" value="TctB"/>
    <property type="match status" value="1"/>
</dbReference>
<evidence type="ECO:0000259" key="2">
    <source>
        <dbReference type="Pfam" id="PF07331"/>
    </source>
</evidence>
<evidence type="ECO:0000256" key="1">
    <source>
        <dbReference type="SAM" id="Phobius"/>
    </source>
</evidence>
<feature type="transmembrane region" description="Helical" evidence="1">
    <location>
        <begin position="129"/>
        <end position="152"/>
    </location>
</feature>
<accession>A0A2N6PJW0</accession>
<feature type="transmembrane region" description="Helical" evidence="1">
    <location>
        <begin position="89"/>
        <end position="117"/>
    </location>
</feature>
<comment type="caution">
    <text evidence="3">The sequence shown here is derived from an EMBL/GenBank/DDBJ whole genome shotgun (WGS) entry which is preliminary data.</text>
</comment>
<gene>
    <name evidence="3" type="ORF">CJ198_05875</name>
</gene>
<dbReference type="AlphaFoldDB" id="A0A2N6PJW0"/>
<feature type="transmembrane region" description="Helical" evidence="1">
    <location>
        <begin position="28"/>
        <end position="49"/>
    </location>
</feature>
<keyword evidence="1" id="KW-1133">Transmembrane helix</keyword>
<feature type="domain" description="DUF1468" evidence="2">
    <location>
        <begin position="3"/>
        <end position="155"/>
    </location>
</feature>
<evidence type="ECO:0000313" key="4">
    <source>
        <dbReference type="Proteomes" id="UP000235703"/>
    </source>
</evidence>
<dbReference type="EMBL" id="PNFZ01000002">
    <property type="protein sequence ID" value="PMB98969.1"/>
    <property type="molecule type" value="Genomic_DNA"/>
</dbReference>
<proteinExistence type="predicted"/>
<name>A0A2N6PJW0_9MICO</name>
<dbReference type="InterPro" id="IPR009936">
    <property type="entry name" value="DUF1468"/>
</dbReference>
<sequence length="162" mass="16594">MAAFGTYMLYGVLTMQVAEDADKPGPQFVPMVIATASYLLAALLAVAYIRTPEAPVEAGGAVAGGASADPDDIAAAQGRYRTFSDYASLAWAIGGFAGFVLLLEPLGWILAAAGLYWCVTRAMGSTKPLFDATVALTVSSIIYLALGVSLGLNLPSGILGGL</sequence>
<keyword evidence="1" id="KW-0472">Membrane</keyword>
<dbReference type="OrthoDB" id="5119225at2"/>
<keyword evidence="4" id="KW-1185">Reference proteome</keyword>
<evidence type="ECO:0000313" key="3">
    <source>
        <dbReference type="EMBL" id="PMB98969.1"/>
    </source>
</evidence>
<organism evidence="3 4">
    <name type="scientific">Brevibacterium luteolum</name>
    <dbReference type="NCBI Taxonomy" id="199591"/>
    <lineage>
        <taxon>Bacteria</taxon>
        <taxon>Bacillati</taxon>
        <taxon>Actinomycetota</taxon>
        <taxon>Actinomycetes</taxon>
        <taxon>Micrococcales</taxon>
        <taxon>Brevibacteriaceae</taxon>
        <taxon>Brevibacterium</taxon>
    </lineage>
</organism>
<protein>
    <submittedName>
        <fullName evidence="3">Tricarboxylate transport protein TctB</fullName>
    </submittedName>
</protein>